<dbReference type="PANTHER" id="PTHR31151:SF0">
    <property type="entry name" value="PROLINE-TRNA LIGASE (DUF1680)"/>
    <property type="match status" value="1"/>
</dbReference>
<dbReference type="EMBL" id="JAEHOC010000007">
    <property type="protein sequence ID" value="KAG2440382.1"/>
    <property type="molecule type" value="Genomic_DNA"/>
</dbReference>
<feature type="domain" description="ShKT" evidence="2">
    <location>
        <begin position="937"/>
        <end position="973"/>
    </location>
</feature>
<dbReference type="Pfam" id="PF07944">
    <property type="entry name" value="Beta-AFase-like_GH127_cat"/>
    <property type="match status" value="1"/>
</dbReference>
<dbReference type="OrthoDB" id="5358475at2759"/>
<reference evidence="3" key="1">
    <citation type="journal article" date="2020" name="bioRxiv">
        <title>Comparative genomics of Chlamydomonas.</title>
        <authorList>
            <person name="Craig R.J."/>
            <person name="Hasan A.R."/>
            <person name="Ness R.W."/>
            <person name="Keightley P.D."/>
        </authorList>
    </citation>
    <scope>NUCLEOTIDE SEQUENCE</scope>
    <source>
        <strain evidence="3">SAG 7.73</strain>
    </source>
</reference>
<dbReference type="SUPFAM" id="SSF48208">
    <property type="entry name" value="Six-hairpin glycosidases"/>
    <property type="match status" value="1"/>
</dbReference>
<gene>
    <name evidence="3" type="ORF">HXX76_004487</name>
</gene>
<dbReference type="SUPFAM" id="SSF110221">
    <property type="entry name" value="AbfB domain"/>
    <property type="match status" value="1"/>
</dbReference>
<dbReference type="SMART" id="SM00254">
    <property type="entry name" value="ShKT"/>
    <property type="match status" value="1"/>
</dbReference>
<dbReference type="InterPro" id="IPR012878">
    <property type="entry name" value="Beta-AFase-like_GH127_cat"/>
</dbReference>
<sequence>MLDSDRLLWVFRKNAGLPTPGEPYVGSWEDPNCELRGHFVGHYLSALSLAWAGTGNKAFLDRLQLMLAELAKVQEALGTGYLSAFPTSWFDRVESLQAVWAPYYTIHKIIAGLVDAYEMAGQEAALPMAVRMVDYHWNRTQAVISKKGGKHWQKVLEFEYGGMNEILYRLYLITGNDNHRDFASMFDKTVFLGHMAARSDVLYDLHANTHLAQIVGFAAGYEATGNTKLRAAVNNFFEIVVQHHGYATGGTSVFERWEHTDHMAYVIAERFESNWAPRNALKTHETCTQYNMLKIARQLFLWTGDVYYADHYERAMVNGMWGMARLPADELPEAHAGDASHHHHHHHRRNLDAVRQGLLAGQHSHSHSHSIPKKGAGAADGGAADGVDRGGQPVTPYTRFHDEEWMDYIGFSKPKPEWNASDAAGPGVYLYLLPMGHGNSKSDNLHHWGFPFHSFWCCYGTVIESYAKLADSIYFKDMDPASDDDGSKGAKATKKRARHEVDASNDSGASGAAAGAVKLPPRLYVNQFVSSRLVWRELGVAVTMEADGFAPGPAITANIRVAQLTAAELAAHAAAAPSAAKAKGGSSKSSASTSSSASSSHTDGVFTLMLRIPAWARDGAVLLELNGQAFNGCPGAPLPDSYCRITRKWQARDVLSVRMALRWWFSPAQDAREEYRSLKAVMMGPYMMVGISHDDYTVGLPAADAHGRGLDSRGGPAGHVYPPEEADELVAVQAGWNASLHLRHDAQVLYMSVLEDGGDGMDATFRIGRGCHHGSSTSSGSGSGSSGKGAGDASGGGSGRGGGASMHHAALSRLHGSHEAEGSSHSHGSLAGAFSSLRSMMRLGAADSGSALSLESMSYPNHYLAHDHTDVIVLQPGPPREDASHPFAPCSRAMWMMRPGLDGAADTVSFEAVGRPGWFVTAAAPPGEAPAKDSPATCVDAKEVDCAAAVPDGCGTNAFLARVLCRKSCRSCLGTEQALRLRQQVPGSVVFAATASFRLAPPARRAYPAGSHVLAGTNRHYLIAPLGNLVDERYSAYFNVLPEDAVPMPVRKAGGAAAAAAAKVEGEQGYGIRSTLVFPRIDEGVGKGGFEARDEADWGEVEEEGGAGAEDAASGGAAEGYDDPVDLGYEQDVLDTASR</sequence>
<dbReference type="GO" id="GO:0046373">
    <property type="term" value="P:L-arabinose metabolic process"/>
    <property type="evidence" value="ECO:0007669"/>
    <property type="project" value="InterPro"/>
</dbReference>
<dbReference type="GO" id="GO:0046556">
    <property type="term" value="F:alpha-L-arabinofuranosidase activity"/>
    <property type="evidence" value="ECO:0007669"/>
    <property type="project" value="InterPro"/>
</dbReference>
<feature type="region of interest" description="Disordered" evidence="1">
    <location>
        <begin position="362"/>
        <end position="393"/>
    </location>
</feature>
<evidence type="ECO:0000256" key="1">
    <source>
        <dbReference type="SAM" id="MobiDB-lite"/>
    </source>
</evidence>
<feature type="compositionally biased region" description="Low complexity" evidence="1">
    <location>
        <begin position="578"/>
        <end position="600"/>
    </location>
</feature>
<dbReference type="InterPro" id="IPR003582">
    <property type="entry name" value="ShKT_dom"/>
</dbReference>
<proteinExistence type="predicted"/>
<comment type="caution">
    <text evidence="3">The sequence shown here is derived from an EMBL/GenBank/DDBJ whole genome shotgun (WGS) entry which is preliminary data.</text>
</comment>
<feature type="compositionally biased region" description="Gly residues" evidence="1">
    <location>
        <begin position="781"/>
        <end position="804"/>
    </location>
</feature>
<dbReference type="InterPro" id="IPR008928">
    <property type="entry name" value="6-hairpin_glycosidase_sf"/>
</dbReference>
<dbReference type="PANTHER" id="PTHR31151">
    <property type="entry name" value="PROLINE-TRNA LIGASE (DUF1680)"/>
    <property type="match status" value="1"/>
</dbReference>
<keyword evidence="4" id="KW-1185">Reference proteome</keyword>
<dbReference type="InterPro" id="IPR049046">
    <property type="entry name" value="Beta-AFase-like_GH127_middle"/>
</dbReference>
<dbReference type="InterPro" id="IPR036195">
    <property type="entry name" value="AbfB_ABD_sf"/>
</dbReference>
<dbReference type="Proteomes" id="UP000650467">
    <property type="component" value="Unassembled WGS sequence"/>
</dbReference>
<feature type="region of interest" description="Disordered" evidence="1">
    <location>
        <begin position="772"/>
        <end position="806"/>
    </location>
</feature>
<evidence type="ECO:0000313" key="3">
    <source>
        <dbReference type="EMBL" id="KAG2440382.1"/>
    </source>
</evidence>
<feature type="region of interest" description="Disordered" evidence="1">
    <location>
        <begin position="578"/>
        <end position="601"/>
    </location>
</feature>
<dbReference type="AlphaFoldDB" id="A0A835W4L1"/>
<protein>
    <recommendedName>
        <fullName evidence="2">ShKT domain-containing protein</fullName>
    </recommendedName>
</protein>
<evidence type="ECO:0000259" key="2">
    <source>
        <dbReference type="SMART" id="SM00254"/>
    </source>
</evidence>
<name>A0A835W4L1_CHLIN</name>
<feature type="region of interest" description="Disordered" evidence="1">
    <location>
        <begin position="1088"/>
        <end position="1139"/>
    </location>
</feature>
<dbReference type="Gene3D" id="2.80.10.50">
    <property type="match status" value="1"/>
</dbReference>
<feature type="region of interest" description="Disordered" evidence="1">
    <location>
        <begin position="481"/>
        <end position="512"/>
    </location>
</feature>
<accession>A0A835W4L1</accession>
<organism evidence="3 4">
    <name type="scientific">Chlamydomonas incerta</name>
    <dbReference type="NCBI Taxonomy" id="51695"/>
    <lineage>
        <taxon>Eukaryota</taxon>
        <taxon>Viridiplantae</taxon>
        <taxon>Chlorophyta</taxon>
        <taxon>core chlorophytes</taxon>
        <taxon>Chlorophyceae</taxon>
        <taxon>CS clade</taxon>
        <taxon>Chlamydomonadales</taxon>
        <taxon>Chlamydomonadaceae</taxon>
        <taxon>Chlamydomonas</taxon>
    </lineage>
</organism>
<evidence type="ECO:0000313" key="4">
    <source>
        <dbReference type="Proteomes" id="UP000650467"/>
    </source>
</evidence>
<dbReference type="Pfam" id="PF20736">
    <property type="entry name" value="Glyco_hydro127M"/>
    <property type="match status" value="1"/>
</dbReference>